<feature type="transmembrane region" description="Helical" evidence="9">
    <location>
        <begin position="32"/>
        <end position="50"/>
    </location>
</feature>
<comment type="subcellular location">
    <subcellularLocation>
        <location evidence="1 8">Cell membrane</location>
        <topology evidence="1 8">Multi-pass membrane protein</topology>
    </subcellularLocation>
</comment>
<keyword evidence="2" id="KW-0813">Transport</keyword>
<feature type="transmembrane region" description="Helical" evidence="9">
    <location>
        <begin position="84"/>
        <end position="103"/>
    </location>
</feature>
<dbReference type="Pfam" id="PF00893">
    <property type="entry name" value="Multi_Drug_Res"/>
    <property type="match status" value="1"/>
</dbReference>
<keyword evidence="4 8" id="KW-0812">Transmembrane</keyword>
<name>A0A4R3YNE9_9GAMM</name>
<gene>
    <name evidence="10" type="ORF">EDC52_11080</name>
</gene>
<reference evidence="10 11" key="1">
    <citation type="submission" date="2019-03" db="EMBL/GenBank/DDBJ databases">
        <title>Genomic Encyclopedia of Type Strains, Phase IV (KMG-IV): sequencing the most valuable type-strain genomes for metagenomic binning, comparative biology and taxonomic classification.</title>
        <authorList>
            <person name="Goeker M."/>
        </authorList>
    </citation>
    <scope>NUCLEOTIDE SEQUENCE [LARGE SCALE GENOMIC DNA]</scope>
    <source>
        <strain evidence="10 11">DSM 19580</strain>
    </source>
</reference>
<dbReference type="InterPro" id="IPR037185">
    <property type="entry name" value="EmrE-like"/>
</dbReference>
<dbReference type="GO" id="GO:0015297">
    <property type="term" value="F:antiporter activity"/>
    <property type="evidence" value="ECO:0007669"/>
    <property type="project" value="TreeGrafter"/>
</dbReference>
<evidence type="ECO:0000256" key="8">
    <source>
        <dbReference type="RuleBase" id="RU003942"/>
    </source>
</evidence>
<dbReference type="FunFam" id="1.10.3730.20:FF:000001">
    <property type="entry name" value="Quaternary ammonium compound resistance transporter SugE"/>
    <property type="match status" value="1"/>
</dbReference>
<evidence type="ECO:0000256" key="6">
    <source>
        <dbReference type="ARBA" id="ARBA00023136"/>
    </source>
</evidence>
<accession>A0A4R3YNE9</accession>
<dbReference type="PANTHER" id="PTHR30561:SF1">
    <property type="entry name" value="MULTIDRUG TRANSPORTER EMRE"/>
    <property type="match status" value="1"/>
</dbReference>
<evidence type="ECO:0000313" key="10">
    <source>
        <dbReference type="EMBL" id="TCV93048.1"/>
    </source>
</evidence>
<comment type="similarity">
    <text evidence="7 8">Belongs to the drug/metabolite transporter (DMT) superfamily. Small multidrug resistance (SMR) (TC 2.A.7.1) family.</text>
</comment>
<evidence type="ECO:0000313" key="11">
    <source>
        <dbReference type="Proteomes" id="UP000295719"/>
    </source>
</evidence>
<dbReference type="AlphaFoldDB" id="A0A4R3YNE9"/>
<protein>
    <submittedName>
        <fullName evidence="10">Small multidrug resistance pump</fullName>
    </submittedName>
</protein>
<keyword evidence="5 9" id="KW-1133">Transmembrane helix</keyword>
<proteinExistence type="inferred from homology"/>
<dbReference type="PANTHER" id="PTHR30561">
    <property type="entry name" value="SMR FAMILY PROTON-DEPENDENT DRUG EFFLUX TRANSPORTER SUGE"/>
    <property type="match status" value="1"/>
</dbReference>
<dbReference type="Gene3D" id="1.10.3730.20">
    <property type="match status" value="1"/>
</dbReference>
<keyword evidence="11" id="KW-1185">Reference proteome</keyword>
<dbReference type="EMBL" id="SMCR01000010">
    <property type="protein sequence ID" value="TCV93048.1"/>
    <property type="molecule type" value="Genomic_DNA"/>
</dbReference>
<evidence type="ECO:0000256" key="7">
    <source>
        <dbReference type="ARBA" id="ARBA00038032"/>
    </source>
</evidence>
<dbReference type="SUPFAM" id="SSF103481">
    <property type="entry name" value="Multidrug resistance efflux transporter EmrE"/>
    <property type="match status" value="1"/>
</dbReference>
<keyword evidence="6 9" id="KW-0472">Membrane</keyword>
<feature type="transmembrane region" description="Helical" evidence="9">
    <location>
        <begin position="57"/>
        <end position="78"/>
    </location>
</feature>
<dbReference type="Proteomes" id="UP000295719">
    <property type="component" value="Unassembled WGS sequence"/>
</dbReference>
<dbReference type="OrthoDB" id="9808638at2"/>
<dbReference type="GO" id="GO:0015199">
    <property type="term" value="F:amino-acid betaine transmembrane transporter activity"/>
    <property type="evidence" value="ECO:0007669"/>
    <property type="project" value="TreeGrafter"/>
</dbReference>
<keyword evidence="3" id="KW-1003">Cell membrane</keyword>
<evidence type="ECO:0000256" key="3">
    <source>
        <dbReference type="ARBA" id="ARBA00022475"/>
    </source>
</evidence>
<dbReference type="InterPro" id="IPR045324">
    <property type="entry name" value="Small_multidrug_res"/>
</dbReference>
<dbReference type="GO" id="GO:0031460">
    <property type="term" value="P:glycine betaine transport"/>
    <property type="evidence" value="ECO:0007669"/>
    <property type="project" value="TreeGrafter"/>
</dbReference>
<dbReference type="InterPro" id="IPR000390">
    <property type="entry name" value="Small_drug/metabolite_transptr"/>
</dbReference>
<comment type="caution">
    <text evidence="10">The sequence shown here is derived from an EMBL/GenBank/DDBJ whole genome shotgun (WGS) entry which is preliminary data.</text>
</comment>
<dbReference type="GO" id="GO:0005886">
    <property type="term" value="C:plasma membrane"/>
    <property type="evidence" value="ECO:0007669"/>
    <property type="project" value="UniProtKB-SubCell"/>
</dbReference>
<evidence type="ECO:0000256" key="1">
    <source>
        <dbReference type="ARBA" id="ARBA00004651"/>
    </source>
</evidence>
<evidence type="ECO:0000256" key="2">
    <source>
        <dbReference type="ARBA" id="ARBA00022448"/>
    </source>
</evidence>
<evidence type="ECO:0000256" key="5">
    <source>
        <dbReference type="ARBA" id="ARBA00022989"/>
    </source>
</evidence>
<dbReference type="RefSeq" id="WP_131866967.1">
    <property type="nucleotide sequence ID" value="NZ_SMCR01000010.1"/>
</dbReference>
<evidence type="ECO:0000256" key="4">
    <source>
        <dbReference type="ARBA" id="ARBA00022692"/>
    </source>
</evidence>
<evidence type="ECO:0000256" key="9">
    <source>
        <dbReference type="SAM" id="Phobius"/>
    </source>
</evidence>
<dbReference type="GO" id="GO:0015220">
    <property type="term" value="F:choline transmembrane transporter activity"/>
    <property type="evidence" value="ECO:0007669"/>
    <property type="project" value="TreeGrafter"/>
</dbReference>
<dbReference type="GO" id="GO:1990961">
    <property type="term" value="P:xenobiotic detoxification by transmembrane export across the plasma membrane"/>
    <property type="evidence" value="ECO:0007669"/>
    <property type="project" value="UniProtKB-ARBA"/>
</dbReference>
<sequence>MPYFFLLIAIISEVIATSSLKASEGFTKLVPSLMVVVGYLVSFFLLSLVLKSIPLGVAYASWAGLGIVFVALSGLFFFGQKLDYYAILGMILIVAGVLIMNLLSRTAGH</sequence>
<organism evidence="10 11">
    <name type="scientific">Biostraticola tofi</name>
    <dbReference type="NCBI Taxonomy" id="466109"/>
    <lineage>
        <taxon>Bacteria</taxon>
        <taxon>Pseudomonadati</taxon>
        <taxon>Pseudomonadota</taxon>
        <taxon>Gammaproteobacteria</taxon>
        <taxon>Enterobacterales</taxon>
        <taxon>Bruguierivoracaceae</taxon>
        <taxon>Biostraticola</taxon>
    </lineage>
</organism>